<dbReference type="AlphaFoldDB" id="A0A7J6U592"/>
<keyword evidence="4" id="KW-0067">ATP-binding</keyword>
<evidence type="ECO:0000313" key="6">
    <source>
        <dbReference type="EMBL" id="KAF4752525.1"/>
    </source>
</evidence>
<dbReference type="PANTHER" id="PTHR11255:SF121">
    <property type="entry name" value="DIACYLGLYCEROL KINASE (ATP)"/>
    <property type="match status" value="1"/>
</dbReference>
<dbReference type="Proteomes" id="UP000553632">
    <property type="component" value="Unassembled WGS sequence"/>
</dbReference>
<gene>
    <name evidence="6" type="ORF">FOZ63_015437</name>
</gene>
<evidence type="ECO:0000259" key="5">
    <source>
        <dbReference type="Pfam" id="PF00609"/>
    </source>
</evidence>
<dbReference type="GO" id="GO:0007200">
    <property type="term" value="P:phospholipase C-activating G protein-coupled receptor signaling pathway"/>
    <property type="evidence" value="ECO:0007669"/>
    <property type="project" value="InterPro"/>
</dbReference>
<comment type="caution">
    <text evidence="6">The sequence shown here is derived from an EMBL/GenBank/DDBJ whole genome shotgun (WGS) entry which is preliminary data.</text>
</comment>
<dbReference type="PANTHER" id="PTHR11255">
    <property type="entry name" value="DIACYLGLYCEROL KINASE"/>
    <property type="match status" value="1"/>
</dbReference>
<feature type="non-terminal residue" evidence="6">
    <location>
        <position position="1"/>
    </location>
</feature>
<evidence type="ECO:0000256" key="3">
    <source>
        <dbReference type="ARBA" id="ARBA00022777"/>
    </source>
</evidence>
<dbReference type="GO" id="GO:0016020">
    <property type="term" value="C:membrane"/>
    <property type="evidence" value="ECO:0007669"/>
    <property type="project" value="TreeGrafter"/>
</dbReference>
<dbReference type="InterPro" id="IPR016064">
    <property type="entry name" value="NAD/diacylglycerol_kinase_sf"/>
</dbReference>
<name>A0A7J6U592_PEROL</name>
<dbReference type="SUPFAM" id="SSF111331">
    <property type="entry name" value="NAD kinase/diacylglycerol kinase-like"/>
    <property type="match status" value="1"/>
</dbReference>
<organism evidence="6 7">
    <name type="scientific">Perkinsus olseni</name>
    <name type="common">Perkinsus atlanticus</name>
    <dbReference type="NCBI Taxonomy" id="32597"/>
    <lineage>
        <taxon>Eukaryota</taxon>
        <taxon>Sar</taxon>
        <taxon>Alveolata</taxon>
        <taxon>Perkinsozoa</taxon>
        <taxon>Perkinsea</taxon>
        <taxon>Perkinsida</taxon>
        <taxon>Perkinsidae</taxon>
        <taxon>Perkinsus</taxon>
    </lineage>
</organism>
<dbReference type="Pfam" id="PF00609">
    <property type="entry name" value="DAGK_acc"/>
    <property type="match status" value="1"/>
</dbReference>
<dbReference type="GO" id="GO:0005524">
    <property type="term" value="F:ATP binding"/>
    <property type="evidence" value="ECO:0007669"/>
    <property type="project" value="UniProtKB-KW"/>
</dbReference>
<evidence type="ECO:0000256" key="2">
    <source>
        <dbReference type="ARBA" id="ARBA00022741"/>
    </source>
</evidence>
<dbReference type="GO" id="GO:0004143">
    <property type="term" value="F:ATP-dependent diacylglycerol kinase activity"/>
    <property type="evidence" value="ECO:0007669"/>
    <property type="project" value="InterPro"/>
</dbReference>
<accession>A0A7J6U592</accession>
<dbReference type="InterPro" id="IPR000756">
    <property type="entry name" value="Diacylglycerol_kin_accessory"/>
</dbReference>
<keyword evidence="1" id="KW-0808">Transferase</keyword>
<proteinExistence type="predicted"/>
<dbReference type="InterPro" id="IPR037607">
    <property type="entry name" value="DGK"/>
</dbReference>
<reference evidence="6 7" key="1">
    <citation type="submission" date="2020-04" db="EMBL/GenBank/DDBJ databases">
        <title>Perkinsus olseni comparative genomics.</title>
        <authorList>
            <person name="Bogema D.R."/>
        </authorList>
    </citation>
    <scope>NUCLEOTIDE SEQUENCE [LARGE SCALE GENOMIC DNA]</scope>
    <source>
        <strain evidence="6 7">ATCC PRA-207</strain>
    </source>
</reference>
<dbReference type="EMBL" id="JABANO010006006">
    <property type="protein sequence ID" value="KAF4752525.1"/>
    <property type="molecule type" value="Genomic_DNA"/>
</dbReference>
<keyword evidence="3" id="KW-0418">Kinase</keyword>
<keyword evidence="2" id="KW-0547">Nucleotide-binding</keyword>
<evidence type="ECO:0000256" key="4">
    <source>
        <dbReference type="ARBA" id="ARBA00022840"/>
    </source>
</evidence>
<keyword evidence="7" id="KW-1185">Reference proteome</keyword>
<protein>
    <recommendedName>
        <fullName evidence="5">Diacylglycerol kinase accessory domain-containing protein</fullName>
    </recommendedName>
</protein>
<sequence length="219" mass="24074">FSRTLGWGAQAPRVLLGKRLSNLKDMLTEWLHASIVPFDIWEVEISCTASGSIQQVKNSVKTPLRNEDGEILRHLMKPICNYFSVGVESRVGLGFDKHRTKSQLLNKAVYVVEGTKKITFTHTPRISHLLNCATTTTDSGKDHIIFTTDPTEETCCLTGSPVSIVMLNIPSIMGGCDVWSKAKRVGVECGINSHGRSSPDPGILGKLQVMSVNITLRCH</sequence>
<evidence type="ECO:0000313" key="7">
    <source>
        <dbReference type="Proteomes" id="UP000553632"/>
    </source>
</evidence>
<evidence type="ECO:0000256" key="1">
    <source>
        <dbReference type="ARBA" id="ARBA00022679"/>
    </source>
</evidence>
<feature type="domain" description="Diacylglycerol kinase accessory" evidence="5">
    <location>
        <begin position="79"/>
        <end position="185"/>
    </location>
</feature>